<reference evidence="12" key="2">
    <citation type="submission" date="2012-11" db="EMBL/GenBank/DDBJ databases">
        <authorList>
            <person name="Kuo A."/>
            <person name="Curtis B.A."/>
            <person name="Tanifuji G."/>
            <person name="Burki F."/>
            <person name="Gruber A."/>
            <person name="Irimia M."/>
            <person name="Maruyama S."/>
            <person name="Arias M.C."/>
            <person name="Ball S.G."/>
            <person name="Gile G.H."/>
            <person name="Hirakawa Y."/>
            <person name="Hopkins J.F."/>
            <person name="Rensing S.A."/>
            <person name="Schmutz J."/>
            <person name="Symeonidi A."/>
            <person name="Elias M."/>
            <person name="Eveleigh R.J."/>
            <person name="Herman E.K."/>
            <person name="Klute M.J."/>
            <person name="Nakayama T."/>
            <person name="Obornik M."/>
            <person name="Reyes-Prieto A."/>
            <person name="Armbrust E.V."/>
            <person name="Aves S.J."/>
            <person name="Beiko R.G."/>
            <person name="Coutinho P."/>
            <person name="Dacks J.B."/>
            <person name="Durnford D.G."/>
            <person name="Fast N.M."/>
            <person name="Green B.R."/>
            <person name="Grisdale C."/>
            <person name="Hempe F."/>
            <person name="Henrissat B."/>
            <person name="Hoppner M.P."/>
            <person name="Ishida K.-I."/>
            <person name="Kim E."/>
            <person name="Koreny L."/>
            <person name="Kroth P.G."/>
            <person name="Liu Y."/>
            <person name="Malik S.-B."/>
            <person name="Maier U.G."/>
            <person name="McRose D."/>
            <person name="Mock T."/>
            <person name="Neilson J.A."/>
            <person name="Onodera N.T."/>
            <person name="Poole A.M."/>
            <person name="Pritham E.J."/>
            <person name="Richards T.A."/>
            <person name="Rocap G."/>
            <person name="Roy S.W."/>
            <person name="Sarai C."/>
            <person name="Schaack S."/>
            <person name="Shirato S."/>
            <person name="Slamovits C.H."/>
            <person name="Spencer D.F."/>
            <person name="Suzuki S."/>
            <person name="Worden A.Z."/>
            <person name="Zauner S."/>
            <person name="Barry K."/>
            <person name="Bell C."/>
            <person name="Bharti A.K."/>
            <person name="Crow J.A."/>
            <person name="Grimwood J."/>
            <person name="Kramer R."/>
            <person name="Lindquist E."/>
            <person name="Lucas S."/>
            <person name="Salamov A."/>
            <person name="McFadden G.I."/>
            <person name="Lane C.E."/>
            <person name="Keeling P.J."/>
            <person name="Gray M.W."/>
            <person name="Grigoriev I.V."/>
            <person name="Archibald J.M."/>
        </authorList>
    </citation>
    <scope>NUCLEOTIDE SEQUENCE</scope>
    <source>
        <strain evidence="12">CCMP2712</strain>
    </source>
</reference>
<dbReference type="OMA" id="HQIANED"/>
<dbReference type="UniPathway" id="UPA00232"/>
<feature type="non-terminal residue" evidence="10">
    <location>
        <position position="175"/>
    </location>
</feature>
<dbReference type="EnsemblProtists" id="EKX37249">
    <property type="protein sequence ID" value="EKX37249"/>
    <property type="gene ID" value="GUITHDRAFT_54982"/>
</dbReference>
<dbReference type="STRING" id="905079.L1IMY2"/>
<evidence type="ECO:0000256" key="2">
    <source>
        <dbReference type="ARBA" id="ARBA00004749"/>
    </source>
</evidence>
<comment type="subcellular location">
    <subcellularLocation>
        <location evidence="1 8">Mitochondrion</location>
    </subcellularLocation>
</comment>
<comment type="similarity">
    <text evidence="3 8">Belongs to the COQ9 family.</text>
</comment>
<dbReference type="AlphaFoldDB" id="L1IMY2"/>
<proteinExistence type="inferred from homology"/>
<evidence type="ECO:0000313" key="10">
    <source>
        <dbReference type="EMBL" id="EKX37249.1"/>
    </source>
</evidence>
<evidence type="ECO:0000256" key="7">
    <source>
        <dbReference type="ARBA" id="ARBA00023128"/>
    </source>
</evidence>
<dbReference type="InterPro" id="IPR013718">
    <property type="entry name" value="COQ9_C"/>
</dbReference>
<keyword evidence="4 8" id="KW-0831">Ubiquinone biosynthesis</keyword>
<evidence type="ECO:0000256" key="6">
    <source>
        <dbReference type="ARBA" id="ARBA00023121"/>
    </source>
</evidence>
<comment type="pathway">
    <text evidence="2 8">Cofactor biosynthesis; ubiquinone biosynthesis.</text>
</comment>
<accession>L1IMY2</accession>
<dbReference type="PaxDb" id="55529-EKX37249"/>
<keyword evidence="5" id="KW-0809">Transit peptide</keyword>
<comment type="function">
    <text evidence="8">Membrane-associated protein that warps the membrane surface to access and bind aromatic isoprenes with high specificity, including ubiquinone (CoQ) isoprene intermediates and presents them directly to Coq7, therefore facilitating the Coq7-mediated hydroxylase step. Participates in the biosynthesis of coenzyme Q, also named ubiquinone, an essential lipid-soluble electron transporter for aerobic cellular respiration.</text>
</comment>
<dbReference type="PANTHER" id="PTHR21427">
    <property type="entry name" value="UBIQUINONE BIOSYNTHESIS PROTEIN COQ9, MITOCHONDRIAL"/>
    <property type="match status" value="1"/>
</dbReference>
<evidence type="ECO:0000313" key="11">
    <source>
        <dbReference type="EnsemblProtists" id="EKX37249"/>
    </source>
</evidence>
<dbReference type="Proteomes" id="UP000011087">
    <property type="component" value="Unassembled WGS sequence"/>
</dbReference>
<name>L1IMY2_GUITC</name>
<evidence type="ECO:0000313" key="12">
    <source>
        <dbReference type="Proteomes" id="UP000011087"/>
    </source>
</evidence>
<keyword evidence="12" id="KW-1185">Reference proteome</keyword>
<dbReference type="eggNOG" id="KOG2969">
    <property type="taxonomic scope" value="Eukaryota"/>
</dbReference>
<reference evidence="10 12" key="1">
    <citation type="journal article" date="2012" name="Nature">
        <title>Algal genomes reveal evolutionary mosaicism and the fate of nucleomorphs.</title>
        <authorList>
            <consortium name="DOE Joint Genome Institute"/>
            <person name="Curtis B.A."/>
            <person name="Tanifuji G."/>
            <person name="Burki F."/>
            <person name="Gruber A."/>
            <person name="Irimia M."/>
            <person name="Maruyama S."/>
            <person name="Arias M.C."/>
            <person name="Ball S.G."/>
            <person name="Gile G.H."/>
            <person name="Hirakawa Y."/>
            <person name="Hopkins J.F."/>
            <person name="Kuo A."/>
            <person name="Rensing S.A."/>
            <person name="Schmutz J."/>
            <person name="Symeonidi A."/>
            <person name="Elias M."/>
            <person name="Eveleigh R.J."/>
            <person name="Herman E.K."/>
            <person name="Klute M.J."/>
            <person name="Nakayama T."/>
            <person name="Obornik M."/>
            <person name="Reyes-Prieto A."/>
            <person name="Armbrust E.V."/>
            <person name="Aves S.J."/>
            <person name="Beiko R.G."/>
            <person name="Coutinho P."/>
            <person name="Dacks J.B."/>
            <person name="Durnford D.G."/>
            <person name="Fast N.M."/>
            <person name="Green B.R."/>
            <person name="Grisdale C.J."/>
            <person name="Hempel F."/>
            <person name="Henrissat B."/>
            <person name="Hoppner M.P."/>
            <person name="Ishida K."/>
            <person name="Kim E."/>
            <person name="Koreny L."/>
            <person name="Kroth P.G."/>
            <person name="Liu Y."/>
            <person name="Malik S.B."/>
            <person name="Maier U.G."/>
            <person name="McRose D."/>
            <person name="Mock T."/>
            <person name="Neilson J.A."/>
            <person name="Onodera N.T."/>
            <person name="Poole A.M."/>
            <person name="Pritham E.J."/>
            <person name="Richards T.A."/>
            <person name="Rocap G."/>
            <person name="Roy S.W."/>
            <person name="Sarai C."/>
            <person name="Schaack S."/>
            <person name="Shirato S."/>
            <person name="Slamovits C.H."/>
            <person name="Spencer D.F."/>
            <person name="Suzuki S."/>
            <person name="Worden A.Z."/>
            <person name="Zauner S."/>
            <person name="Barry K."/>
            <person name="Bell C."/>
            <person name="Bharti A.K."/>
            <person name="Crow J.A."/>
            <person name="Grimwood J."/>
            <person name="Kramer R."/>
            <person name="Lindquist E."/>
            <person name="Lucas S."/>
            <person name="Salamov A."/>
            <person name="McFadden G.I."/>
            <person name="Lane C.E."/>
            <person name="Keeling P.J."/>
            <person name="Gray M.W."/>
            <person name="Grigoriev I.V."/>
            <person name="Archibald J.M."/>
        </authorList>
    </citation>
    <scope>NUCLEOTIDE SEQUENCE</scope>
    <source>
        <strain evidence="10 12">CCMP2712</strain>
    </source>
</reference>
<dbReference type="HOGENOM" id="CLU_057411_3_2_1"/>
<evidence type="ECO:0000256" key="5">
    <source>
        <dbReference type="ARBA" id="ARBA00022946"/>
    </source>
</evidence>
<dbReference type="OrthoDB" id="619536at2759"/>
<evidence type="ECO:0000256" key="1">
    <source>
        <dbReference type="ARBA" id="ARBA00004173"/>
    </source>
</evidence>
<organism evidence="10">
    <name type="scientific">Guillardia theta (strain CCMP2712)</name>
    <name type="common">Cryptophyte</name>
    <dbReference type="NCBI Taxonomy" id="905079"/>
    <lineage>
        <taxon>Eukaryota</taxon>
        <taxon>Cryptophyceae</taxon>
        <taxon>Pyrenomonadales</taxon>
        <taxon>Geminigeraceae</taxon>
        <taxon>Guillardia</taxon>
    </lineage>
</organism>
<sequence>LLECALENVHQHGWTVQALSTAAMSMGLSPSIHGIFPSVTCTTRGAVELVEFFQEKCHAEWLTELRAMDTSTMSYPDVLTKILFMRLVKLAPYVSSWPQAIAILAFPSNLPGAVATLARTSDVACVQAGDGNVDASWFSKRIAVGGLYVGAEFYMLTDYSEDFKDTEDFIRRQVS</sequence>
<dbReference type="Gene3D" id="1.10.357.10">
    <property type="entry name" value="Tetracycline Repressor, domain 2"/>
    <property type="match status" value="1"/>
</dbReference>
<feature type="non-terminal residue" evidence="10">
    <location>
        <position position="1"/>
    </location>
</feature>
<reference evidence="11" key="3">
    <citation type="submission" date="2016-03" db="UniProtKB">
        <authorList>
            <consortium name="EnsemblProtists"/>
        </authorList>
    </citation>
    <scope>IDENTIFICATION</scope>
</reference>
<evidence type="ECO:0000256" key="4">
    <source>
        <dbReference type="ARBA" id="ARBA00022688"/>
    </source>
</evidence>
<dbReference type="GO" id="GO:0008289">
    <property type="term" value="F:lipid binding"/>
    <property type="evidence" value="ECO:0007669"/>
    <property type="project" value="UniProtKB-UniRule"/>
</dbReference>
<keyword evidence="7 8" id="KW-0496">Mitochondrion</keyword>
<keyword evidence="6 8" id="KW-0446">Lipid-binding</keyword>
<gene>
    <name evidence="10" type="ORF">GUITHDRAFT_54982</name>
</gene>
<protein>
    <recommendedName>
        <fullName evidence="8">Ubiquinone biosynthesis protein</fullName>
    </recommendedName>
</protein>
<dbReference type="GeneID" id="17293991"/>
<evidence type="ECO:0000256" key="3">
    <source>
        <dbReference type="ARBA" id="ARBA00010766"/>
    </source>
</evidence>
<dbReference type="NCBIfam" id="TIGR02396">
    <property type="entry name" value="diverge_rpsU"/>
    <property type="match status" value="1"/>
</dbReference>
<evidence type="ECO:0000259" key="9">
    <source>
        <dbReference type="Pfam" id="PF08511"/>
    </source>
</evidence>
<dbReference type="InterPro" id="IPR012762">
    <property type="entry name" value="Ubiq_biosynth_COQ9"/>
</dbReference>
<dbReference type="EMBL" id="JH993062">
    <property type="protein sequence ID" value="EKX37249.1"/>
    <property type="molecule type" value="Genomic_DNA"/>
</dbReference>
<dbReference type="Pfam" id="PF08511">
    <property type="entry name" value="COQ9"/>
    <property type="match status" value="1"/>
</dbReference>
<dbReference type="GO" id="GO:0006744">
    <property type="term" value="P:ubiquinone biosynthetic process"/>
    <property type="evidence" value="ECO:0007669"/>
    <property type="project" value="UniProtKB-UniRule"/>
</dbReference>
<dbReference type="GO" id="GO:0005743">
    <property type="term" value="C:mitochondrial inner membrane"/>
    <property type="evidence" value="ECO:0007669"/>
    <property type="project" value="TreeGrafter"/>
</dbReference>
<dbReference type="KEGG" id="gtt:GUITHDRAFT_54982"/>
<dbReference type="PANTHER" id="PTHR21427:SF19">
    <property type="entry name" value="UBIQUINONE BIOSYNTHESIS PROTEIN COQ9, MITOCHONDRIAL"/>
    <property type="match status" value="1"/>
</dbReference>
<evidence type="ECO:0000256" key="8">
    <source>
        <dbReference type="RuleBase" id="RU366063"/>
    </source>
</evidence>
<feature type="domain" description="COQ9 C-terminal" evidence="9">
    <location>
        <begin position="112"/>
        <end position="174"/>
    </location>
</feature>
<dbReference type="RefSeq" id="XP_005824229.1">
    <property type="nucleotide sequence ID" value="XM_005824172.1"/>
</dbReference>